<comment type="caution">
    <text evidence="1">The sequence shown here is derived from an EMBL/GenBank/DDBJ whole genome shotgun (WGS) entry which is preliminary data.</text>
</comment>
<name>A0ABT5AU46_9CYAN</name>
<gene>
    <name evidence="1" type="ORF">PN457_14460</name>
</gene>
<protein>
    <submittedName>
        <fullName evidence="1">Uncharacterized protein</fullName>
    </submittedName>
</protein>
<organism evidence="1 2">
    <name type="scientific">Anabaenopsis arnoldii</name>
    <dbReference type="NCBI Taxonomy" id="2152938"/>
    <lineage>
        <taxon>Bacteria</taxon>
        <taxon>Bacillati</taxon>
        <taxon>Cyanobacteriota</taxon>
        <taxon>Cyanophyceae</taxon>
        <taxon>Nostocales</taxon>
        <taxon>Nodulariaceae</taxon>
        <taxon>Anabaenopsis</taxon>
    </lineage>
</organism>
<dbReference type="Proteomes" id="UP001212499">
    <property type="component" value="Unassembled WGS sequence"/>
</dbReference>
<evidence type="ECO:0000313" key="1">
    <source>
        <dbReference type="EMBL" id="MDB9540841.1"/>
    </source>
</evidence>
<sequence>MAIPTVRSPVVENHHPFHEAIAITFTEWVRRSAPLITHSTLQSDLSGFSQSY</sequence>
<reference evidence="1 2" key="1">
    <citation type="submission" date="2023-01" db="EMBL/GenBank/DDBJ databases">
        <title>Genomes from the Australian National Cyanobacteria Reference Collection.</title>
        <authorList>
            <person name="Willis A."/>
            <person name="Lee E.M.F."/>
        </authorList>
    </citation>
    <scope>NUCLEOTIDE SEQUENCE [LARGE SCALE GENOMIC DNA]</scope>
    <source>
        <strain evidence="1 2">CS-1033</strain>
    </source>
</reference>
<keyword evidence="2" id="KW-1185">Reference proteome</keyword>
<dbReference type="EMBL" id="JAQMUH010000163">
    <property type="protein sequence ID" value="MDB9540841.1"/>
    <property type="molecule type" value="Genomic_DNA"/>
</dbReference>
<accession>A0ABT5AU46</accession>
<evidence type="ECO:0000313" key="2">
    <source>
        <dbReference type="Proteomes" id="UP001212499"/>
    </source>
</evidence>
<proteinExistence type="predicted"/>